<dbReference type="InterPro" id="IPR043129">
    <property type="entry name" value="ATPase_NBD"/>
</dbReference>
<evidence type="ECO:0000256" key="1">
    <source>
        <dbReference type="ARBA" id="ARBA00006479"/>
    </source>
</evidence>
<dbReference type="PANTHER" id="PTHR18964">
    <property type="entry name" value="ROK (REPRESSOR, ORF, KINASE) FAMILY"/>
    <property type="match status" value="1"/>
</dbReference>
<dbReference type="PANTHER" id="PTHR18964:SF149">
    <property type="entry name" value="BIFUNCTIONAL UDP-N-ACETYLGLUCOSAMINE 2-EPIMERASE_N-ACETYLMANNOSAMINE KINASE"/>
    <property type="match status" value="1"/>
</dbReference>
<dbReference type="AlphaFoldDB" id="A0A364XY38"/>
<dbReference type="SUPFAM" id="SSF53067">
    <property type="entry name" value="Actin-like ATPase domain"/>
    <property type="match status" value="1"/>
</dbReference>
<protein>
    <submittedName>
        <fullName evidence="2">ROK family protein</fullName>
    </submittedName>
</protein>
<sequence>MTLDAGGTNFVFSALSGGKEVVNSIHHPSNAHDLDLCLRTLIKGFEEVKAKLPQPPVAISFAFPGPADYKNGIIGKLPNLPAFNKSNGVALGPMLEDHFKLPVFIGNDGDLFTLAESAAGVVPFINEQLAAHGVNKAYKNLFGITLGTGFGAGMVINNRLNEGDNGSASEVWLTRNFRNTNWYSECSVGVRPVLNHYQKFSGRDDASLTPKDIHDIALGNLEGDQQAALLAFREMALVIAESLCNAITLIDGLIVIGGGLAGAFDLIAPDIILAMNGTICKTDGTEIPRLIQRVYNLEDPHQLEQFLAYRGVEIEVPFSKRKVFYAEEKRIGICKTKLGTSQAVALGAYVHALQHLS</sequence>
<evidence type="ECO:0000313" key="3">
    <source>
        <dbReference type="Proteomes" id="UP000251889"/>
    </source>
</evidence>
<name>A0A364XY38_9BACT</name>
<dbReference type="OrthoDB" id="9810372at2"/>
<keyword evidence="3" id="KW-1185">Reference proteome</keyword>
<comment type="caution">
    <text evidence="2">The sequence shown here is derived from an EMBL/GenBank/DDBJ whole genome shotgun (WGS) entry which is preliminary data.</text>
</comment>
<comment type="similarity">
    <text evidence="1">Belongs to the ROK (NagC/XylR) family.</text>
</comment>
<dbReference type="Pfam" id="PF00480">
    <property type="entry name" value="ROK"/>
    <property type="match status" value="1"/>
</dbReference>
<evidence type="ECO:0000313" key="2">
    <source>
        <dbReference type="EMBL" id="RAV99174.1"/>
    </source>
</evidence>
<proteinExistence type="inferred from homology"/>
<reference evidence="2 3" key="1">
    <citation type="submission" date="2018-06" db="EMBL/GenBank/DDBJ databases">
        <title>Chryseolinea flavus sp. nov., a member of the phylum Bacteroidetes isolated from soil.</title>
        <authorList>
            <person name="Li Y."/>
            <person name="Wang J."/>
        </authorList>
    </citation>
    <scope>NUCLEOTIDE SEQUENCE [LARGE SCALE GENOMIC DNA]</scope>
    <source>
        <strain evidence="2 3">SDU1-6</strain>
    </source>
</reference>
<gene>
    <name evidence="2" type="ORF">DQQ10_19945</name>
</gene>
<accession>A0A364XY38</accession>
<dbReference type="InterPro" id="IPR000600">
    <property type="entry name" value="ROK"/>
</dbReference>
<dbReference type="CDD" id="cd23763">
    <property type="entry name" value="ASKHA_ATPase_ROK"/>
    <property type="match status" value="1"/>
</dbReference>
<dbReference type="EMBL" id="QMFY01000012">
    <property type="protein sequence ID" value="RAV99174.1"/>
    <property type="molecule type" value="Genomic_DNA"/>
</dbReference>
<dbReference type="Proteomes" id="UP000251889">
    <property type="component" value="Unassembled WGS sequence"/>
</dbReference>
<organism evidence="2 3">
    <name type="scientific">Pseudochryseolinea flava</name>
    <dbReference type="NCBI Taxonomy" id="2059302"/>
    <lineage>
        <taxon>Bacteria</taxon>
        <taxon>Pseudomonadati</taxon>
        <taxon>Bacteroidota</taxon>
        <taxon>Cytophagia</taxon>
        <taxon>Cytophagales</taxon>
        <taxon>Fulvivirgaceae</taxon>
        <taxon>Pseudochryseolinea</taxon>
    </lineage>
</organism>
<dbReference type="Gene3D" id="3.30.420.40">
    <property type="match status" value="2"/>
</dbReference>